<evidence type="ECO:0000259" key="6">
    <source>
        <dbReference type="Pfam" id="PF07687"/>
    </source>
</evidence>
<dbReference type="InterPro" id="IPR050072">
    <property type="entry name" value="Peptidase_M20A"/>
</dbReference>
<dbReference type="InterPro" id="IPR011650">
    <property type="entry name" value="Peptidase_M20_dimer"/>
</dbReference>
<dbReference type="Gene3D" id="3.40.630.10">
    <property type="entry name" value="Zn peptidases"/>
    <property type="match status" value="1"/>
</dbReference>
<evidence type="ECO:0000256" key="2">
    <source>
        <dbReference type="ARBA" id="ARBA00006247"/>
    </source>
</evidence>
<dbReference type="Pfam" id="PF07687">
    <property type="entry name" value="M20_dimer"/>
    <property type="match status" value="1"/>
</dbReference>
<protein>
    <recommendedName>
        <fullName evidence="6">Peptidase M20 dimerisation domain-containing protein</fullName>
    </recommendedName>
</protein>
<dbReference type="AlphaFoldDB" id="A0A0G0JNF2"/>
<evidence type="ECO:0000256" key="5">
    <source>
        <dbReference type="ARBA" id="ARBA00022833"/>
    </source>
</evidence>
<comment type="cofactor">
    <cofactor evidence="1">
        <name>Zn(2+)</name>
        <dbReference type="ChEBI" id="CHEBI:29105"/>
    </cofactor>
</comment>
<dbReference type="SUPFAM" id="SSF55031">
    <property type="entry name" value="Bacterial exopeptidase dimerisation domain"/>
    <property type="match status" value="1"/>
</dbReference>
<feature type="domain" description="Peptidase M20 dimerisation" evidence="6">
    <location>
        <begin position="167"/>
        <end position="263"/>
    </location>
</feature>
<dbReference type="PATRIC" id="fig|1618490.4.peg.835"/>
<dbReference type="PANTHER" id="PTHR43808">
    <property type="entry name" value="ACETYLORNITHINE DEACETYLASE"/>
    <property type="match status" value="1"/>
</dbReference>
<dbReference type="Gene3D" id="3.30.70.360">
    <property type="match status" value="1"/>
</dbReference>
<evidence type="ECO:0000256" key="1">
    <source>
        <dbReference type="ARBA" id="ARBA00001947"/>
    </source>
</evidence>
<sequence length="359" mass="39770">MKNKIINLTQDLISIPSWVDNQTNEIKINQFIFNYLKQNSQLTVIKQQVNKDRFNILASNSTKIQTLIIGHTDTVGINQGWTTDPIKPIIKNGKLFGRGATDMKSGLAAMILLACQKKLPDNLGFLFYVDEEYNFVGIKKFINDFGTKIKPKSIISLDGSELKIANGCRGLIEISATIGGVSCHAATPQNGINAIEVATKSIEKLKDYLSQFKNPELGNTTINLALIQGGKAANVVPDSCQIILDIRPSKKEINANFIIKQLKLFISQQGGNLIDFQIKFNFGSWLTPKSKLINLGLNFKEINSSGFIDIQLLWQAFKQPKCLTIGAGTQGTAHTSNEYVEIKKLIQLETVLSDIIKKI</sequence>
<accession>A0A0G0JNF2</accession>
<dbReference type="PROSITE" id="PS00759">
    <property type="entry name" value="ARGE_DAPE_CPG2_2"/>
    <property type="match status" value="1"/>
</dbReference>
<dbReference type="InterPro" id="IPR002933">
    <property type="entry name" value="Peptidase_M20"/>
</dbReference>
<proteinExistence type="inferred from homology"/>
<dbReference type="InterPro" id="IPR036264">
    <property type="entry name" value="Bact_exopeptidase_dim_dom"/>
</dbReference>
<keyword evidence="5" id="KW-0862">Zinc</keyword>
<evidence type="ECO:0000256" key="3">
    <source>
        <dbReference type="ARBA" id="ARBA00022723"/>
    </source>
</evidence>
<organism evidence="7 8">
    <name type="scientific">Candidatus Shapirobacteria bacterium GW2011_GWE2_38_30</name>
    <dbReference type="NCBI Taxonomy" id="1618490"/>
    <lineage>
        <taxon>Bacteria</taxon>
        <taxon>Candidatus Shapironibacteriota</taxon>
    </lineage>
</organism>
<dbReference type="Pfam" id="PF01546">
    <property type="entry name" value="Peptidase_M20"/>
    <property type="match status" value="1"/>
</dbReference>
<evidence type="ECO:0000313" key="8">
    <source>
        <dbReference type="Proteomes" id="UP000034406"/>
    </source>
</evidence>
<keyword evidence="3" id="KW-0479">Metal-binding</keyword>
<dbReference type="GO" id="GO:0016787">
    <property type="term" value="F:hydrolase activity"/>
    <property type="evidence" value="ECO:0007669"/>
    <property type="project" value="UniProtKB-KW"/>
</dbReference>
<dbReference type="STRING" id="1618490.US90_C0025G0001"/>
<keyword evidence="4" id="KW-0378">Hydrolase</keyword>
<evidence type="ECO:0000313" key="7">
    <source>
        <dbReference type="EMBL" id="KKQ68312.1"/>
    </source>
</evidence>
<name>A0A0G0JNF2_9BACT</name>
<dbReference type="PANTHER" id="PTHR43808:SF8">
    <property type="entry name" value="PEPTIDASE M20 DIMERISATION DOMAIN-CONTAINING PROTEIN"/>
    <property type="match status" value="1"/>
</dbReference>
<dbReference type="GO" id="GO:0046872">
    <property type="term" value="F:metal ion binding"/>
    <property type="evidence" value="ECO:0007669"/>
    <property type="project" value="UniProtKB-KW"/>
</dbReference>
<gene>
    <name evidence="7" type="ORF">US90_C0025G0001</name>
</gene>
<reference evidence="7 8" key="1">
    <citation type="journal article" date="2015" name="Nature">
        <title>rRNA introns, odd ribosomes, and small enigmatic genomes across a large radiation of phyla.</title>
        <authorList>
            <person name="Brown C.T."/>
            <person name="Hug L.A."/>
            <person name="Thomas B.C."/>
            <person name="Sharon I."/>
            <person name="Castelle C.J."/>
            <person name="Singh A."/>
            <person name="Wilkins M.J."/>
            <person name="Williams K.H."/>
            <person name="Banfield J.F."/>
        </authorList>
    </citation>
    <scope>NUCLEOTIDE SEQUENCE [LARGE SCALE GENOMIC DNA]</scope>
</reference>
<evidence type="ECO:0000256" key="4">
    <source>
        <dbReference type="ARBA" id="ARBA00022801"/>
    </source>
</evidence>
<dbReference type="Proteomes" id="UP000034406">
    <property type="component" value="Unassembled WGS sequence"/>
</dbReference>
<dbReference type="SUPFAM" id="SSF53187">
    <property type="entry name" value="Zn-dependent exopeptidases"/>
    <property type="match status" value="1"/>
</dbReference>
<dbReference type="EMBL" id="LBUT01000025">
    <property type="protein sequence ID" value="KKQ68312.1"/>
    <property type="molecule type" value="Genomic_DNA"/>
</dbReference>
<comment type="similarity">
    <text evidence="2">Belongs to the peptidase M20A family.</text>
</comment>
<comment type="caution">
    <text evidence="7">The sequence shown here is derived from an EMBL/GenBank/DDBJ whole genome shotgun (WGS) entry which is preliminary data.</text>
</comment>
<dbReference type="InterPro" id="IPR001261">
    <property type="entry name" value="ArgE/DapE_CS"/>
</dbReference>